<dbReference type="eggNOG" id="KOG4658">
    <property type="taxonomic scope" value="Eukaryota"/>
</dbReference>
<evidence type="ECO:0000256" key="6">
    <source>
        <dbReference type="ARBA" id="ARBA00022840"/>
    </source>
</evidence>
<evidence type="ECO:0000256" key="1">
    <source>
        <dbReference type="ARBA" id="ARBA00008894"/>
    </source>
</evidence>
<comment type="similarity">
    <text evidence="1">Belongs to the disease resistance NB-LRR family.</text>
</comment>
<dbReference type="Proteomes" id="UP000026962">
    <property type="component" value="Chromosome 6"/>
</dbReference>
<dbReference type="InterPro" id="IPR002182">
    <property type="entry name" value="NB-ARC"/>
</dbReference>
<dbReference type="Gene3D" id="3.80.10.10">
    <property type="entry name" value="Ribonuclease Inhibitor"/>
    <property type="match status" value="2"/>
</dbReference>
<reference evidence="12" key="1">
    <citation type="submission" date="2015-04" db="UniProtKB">
        <authorList>
            <consortium name="EnsemblPlants"/>
        </authorList>
    </citation>
    <scope>IDENTIFICATION</scope>
</reference>
<keyword evidence="5" id="KW-0611">Plant defense</keyword>
<dbReference type="AlphaFoldDB" id="A0A0E0LDF5"/>
<dbReference type="InterPro" id="IPR041118">
    <property type="entry name" value="Rx_N"/>
</dbReference>
<dbReference type="InterPro" id="IPR055414">
    <property type="entry name" value="LRR_R13L4/SHOC2-like"/>
</dbReference>
<evidence type="ECO:0000259" key="9">
    <source>
        <dbReference type="Pfam" id="PF18052"/>
    </source>
</evidence>
<dbReference type="PRINTS" id="PR00364">
    <property type="entry name" value="DISEASERSIST"/>
</dbReference>
<feature type="domain" description="Disease resistance protein winged helix" evidence="10">
    <location>
        <begin position="426"/>
        <end position="498"/>
    </location>
</feature>
<dbReference type="SUPFAM" id="SSF52058">
    <property type="entry name" value="L domain-like"/>
    <property type="match status" value="1"/>
</dbReference>
<evidence type="ECO:0000259" key="11">
    <source>
        <dbReference type="Pfam" id="PF23598"/>
    </source>
</evidence>
<dbReference type="FunFam" id="3.40.50.300:FF:001091">
    <property type="entry name" value="Probable disease resistance protein At1g61300"/>
    <property type="match status" value="1"/>
</dbReference>
<dbReference type="Gene3D" id="1.20.5.4130">
    <property type="match status" value="1"/>
</dbReference>
<dbReference type="GO" id="GO:0009626">
    <property type="term" value="P:plant-type hypersensitive response"/>
    <property type="evidence" value="ECO:0007669"/>
    <property type="project" value="UniProtKB-ARBA"/>
</dbReference>
<dbReference type="Gene3D" id="3.40.50.300">
    <property type="entry name" value="P-loop containing nucleotide triphosphate hydrolases"/>
    <property type="match status" value="1"/>
</dbReference>
<dbReference type="Pfam" id="PF23598">
    <property type="entry name" value="LRR_14"/>
    <property type="match status" value="1"/>
</dbReference>
<sequence>MAEVIISSFAISVLGKIASFGTDWAVNGVKSAWDVKKELGKLERSLRSICAVLRDAECKQSTSHALQEWLDNLKDAVYGIDDVLDDVSTKALEQEVHKGFTNRMRRLLTYPLQLSHRIKEVREKLNEIAANKTQFGLTEHQIDGQASRTRNRETYSFITEPEIVGRDEAKDNIIERILAAADSNDLSVLPIVGLGGIGKTALAKLVYNDGQIDDKFEKKLWACVSDVFDLKKILDDIIQSGTGESNKQMNLEMLQSKLRGFLQGKRYLLVLDDMWNDKVDEWEELKNLLSSGGSGSVIIVTTRSENVASVVKTLKPYDVGQLPKDKCMEVFKRYAFRDGEEKNYPELLKIGKSIVKKCYGVPLAAKTLGSLLCNCRDVGEWQRIKEGELWNIENNVYGDGGVMPALKLSYDALPPHLRSCFSCLSIFPKDYLIFVDRLVLFWMALGMMGTVKESKQVISAGTKNFDDLLRRSFFQDQHVLFDKSIYTCKMHDRIHDLALSVSQKERAVISCEKTAFSERVKHLVWDSEDFTTELKFPKQLKKACKVRTFASIDNYGTVSKSFLEDLFSTFTLLRVLIFSKVDFEELPSSIGNLKHLRYLDLHWNEEIKRLPNSLCRLVNLQTINLYRCDQLAGLPRDVHLLVSLTFLRLTSNQKYLLKRGFCGWPSLTYLDLAHCVELTSLTEGFGSLCTLRKLRISNSPSLASLPSAMKKLSSLEKLVLRDCDVLDLMEPLDALSGLGSLRSLELVGLPELKGFPTSFQSAASSLKYLWIEDCQGLDKLPSFIQGFTCLKRITIRDCCPKLRRRCTAKSGKDFHLIRHVPRIDIDKKIWKS</sequence>
<dbReference type="InterPro" id="IPR058922">
    <property type="entry name" value="WHD_DRP"/>
</dbReference>
<proteinExistence type="inferred from homology"/>
<dbReference type="Pfam" id="PF18052">
    <property type="entry name" value="Rx_N"/>
    <property type="match status" value="1"/>
</dbReference>
<feature type="domain" description="NB-ARC" evidence="8">
    <location>
        <begin position="169"/>
        <end position="338"/>
    </location>
</feature>
<keyword evidence="2" id="KW-0433">Leucine-rich repeat</keyword>
<keyword evidence="4" id="KW-0547">Nucleotide-binding</keyword>
<dbReference type="OMA" id="PVENICR"/>
<reference evidence="12" key="2">
    <citation type="submission" date="2018-05" db="EMBL/GenBank/DDBJ databases">
        <title>OpunRS2 (Oryza punctata Reference Sequence Version 2).</title>
        <authorList>
            <person name="Zhang J."/>
            <person name="Kudrna D."/>
            <person name="Lee S."/>
            <person name="Talag J."/>
            <person name="Welchert J."/>
            <person name="Wing R.A."/>
        </authorList>
    </citation>
    <scope>NUCLEOTIDE SEQUENCE [LARGE SCALE GENOMIC DNA]</scope>
</reference>
<dbReference type="Pfam" id="PF23559">
    <property type="entry name" value="WHD_DRP"/>
    <property type="match status" value="1"/>
</dbReference>
<evidence type="ECO:0000313" key="13">
    <source>
        <dbReference type="Proteomes" id="UP000026962"/>
    </source>
</evidence>
<dbReference type="EnsemblPlants" id="OPUNC06G18900.1">
    <property type="protein sequence ID" value="OPUNC06G18900.1"/>
    <property type="gene ID" value="OPUNC06G18900"/>
</dbReference>
<keyword evidence="3" id="KW-0677">Repeat</keyword>
<evidence type="ECO:0000256" key="3">
    <source>
        <dbReference type="ARBA" id="ARBA00022737"/>
    </source>
</evidence>
<dbReference type="GO" id="GO:0043531">
    <property type="term" value="F:ADP binding"/>
    <property type="evidence" value="ECO:0007669"/>
    <property type="project" value="InterPro"/>
</dbReference>
<keyword evidence="6" id="KW-0067">ATP-binding</keyword>
<feature type="domain" description="Disease resistance R13L4/SHOC-2-like LRR" evidence="11">
    <location>
        <begin position="566"/>
        <end position="772"/>
    </location>
</feature>
<name>A0A0E0LDF5_ORYPU</name>
<evidence type="ECO:0000256" key="7">
    <source>
        <dbReference type="ARBA" id="ARBA00023054"/>
    </source>
</evidence>
<evidence type="ECO:0000259" key="10">
    <source>
        <dbReference type="Pfam" id="PF23559"/>
    </source>
</evidence>
<dbReference type="Gene3D" id="1.10.10.10">
    <property type="entry name" value="Winged helix-like DNA-binding domain superfamily/Winged helix DNA-binding domain"/>
    <property type="match status" value="1"/>
</dbReference>
<dbReference type="PANTHER" id="PTHR36766">
    <property type="entry name" value="PLANT BROAD-SPECTRUM MILDEW RESISTANCE PROTEIN RPW8"/>
    <property type="match status" value="1"/>
</dbReference>
<dbReference type="STRING" id="4537.A0A0E0LDF5"/>
<evidence type="ECO:0000256" key="4">
    <source>
        <dbReference type="ARBA" id="ARBA00022741"/>
    </source>
</evidence>
<keyword evidence="7" id="KW-0175">Coiled coil</keyword>
<dbReference type="FunFam" id="1.10.10.10:FF:000322">
    <property type="entry name" value="Probable disease resistance protein At1g63360"/>
    <property type="match status" value="1"/>
</dbReference>
<evidence type="ECO:0000256" key="5">
    <source>
        <dbReference type="ARBA" id="ARBA00022821"/>
    </source>
</evidence>
<dbReference type="PANTHER" id="PTHR36766:SF57">
    <property type="entry name" value="DISEASE RESISTANCE PROTEIN RGA1"/>
    <property type="match status" value="1"/>
</dbReference>
<dbReference type="GO" id="GO:0002758">
    <property type="term" value="P:innate immune response-activating signaling pathway"/>
    <property type="evidence" value="ECO:0007669"/>
    <property type="project" value="UniProtKB-ARBA"/>
</dbReference>
<evidence type="ECO:0000259" key="8">
    <source>
        <dbReference type="Pfam" id="PF00931"/>
    </source>
</evidence>
<dbReference type="InterPro" id="IPR032675">
    <property type="entry name" value="LRR_dom_sf"/>
</dbReference>
<keyword evidence="13" id="KW-1185">Reference proteome</keyword>
<dbReference type="HOGENOM" id="CLU_000837_8_1_1"/>
<dbReference type="Gramene" id="OPUNC06G18900.1">
    <property type="protein sequence ID" value="OPUNC06G18900.1"/>
    <property type="gene ID" value="OPUNC06G18900"/>
</dbReference>
<feature type="domain" description="Disease resistance N-terminal" evidence="9">
    <location>
        <begin position="13"/>
        <end position="100"/>
    </location>
</feature>
<organism evidence="12">
    <name type="scientific">Oryza punctata</name>
    <name type="common">Red rice</name>
    <dbReference type="NCBI Taxonomy" id="4537"/>
    <lineage>
        <taxon>Eukaryota</taxon>
        <taxon>Viridiplantae</taxon>
        <taxon>Streptophyta</taxon>
        <taxon>Embryophyta</taxon>
        <taxon>Tracheophyta</taxon>
        <taxon>Spermatophyta</taxon>
        <taxon>Magnoliopsida</taxon>
        <taxon>Liliopsida</taxon>
        <taxon>Poales</taxon>
        <taxon>Poaceae</taxon>
        <taxon>BOP clade</taxon>
        <taxon>Oryzoideae</taxon>
        <taxon>Oryzeae</taxon>
        <taxon>Oryzinae</taxon>
        <taxon>Oryza</taxon>
    </lineage>
</organism>
<evidence type="ECO:0000313" key="12">
    <source>
        <dbReference type="EnsemblPlants" id="OPUNC06G18900.1"/>
    </source>
</evidence>
<dbReference type="InterPro" id="IPR036388">
    <property type="entry name" value="WH-like_DNA-bd_sf"/>
</dbReference>
<dbReference type="InterPro" id="IPR027417">
    <property type="entry name" value="P-loop_NTPase"/>
</dbReference>
<dbReference type="Pfam" id="PF00931">
    <property type="entry name" value="NB-ARC"/>
    <property type="match status" value="1"/>
</dbReference>
<dbReference type="SUPFAM" id="SSF52540">
    <property type="entry name" value="P-loop containing nucleoside triphosphate hydrolases"/>
    <property type="match status" value="1"/>
</dbReference>
<dbReference type="GO" id="GO:0005524">
    <property type="term" value="F:ATP binding"/>
    <property type="evidence" value="ECO:0007669"/>
    <property type="project" value="UniProtKB-KW"/>
</dbReference>
<dbReference type="GO" id="GO:0042742">
    <property type="term" value="P:defense response to bacterium"/>
    <property type="evidence" value="ECO:0007669"/>
    <property type="project" value="UniProtKB-ARBA"/>
</dbReference>
<protein>
    <submittedName>
        <fullName evidence="12">Uncharacterized protein</fullName>
    </submittedName>
</protein>
<accession>A0A0E0LDF5</accession>
<evidence type="ECO:0000256" key="2">
    <source>
        <dbReference type="ARBA" id="ARBA00022614"/>
    </source>
</evidence>